<dbReference type="RefSeq" id="WP_378981714.1">
    <property type="nucleotide sequence ID" value="NZ_JBHSBW010000007.1"/>
</dbReference>
<dbReference type="Proteomes" id="UP001595789">
    <property type="component" value="Unassembled WGS sequence"/>
</dbReference>
<organism evidence="2 3">
    <name type="scientific">Pedobacter lithocola</name>
    <dbReference type="NCBI Taxonomy" id="1908239"/>
    <lineage>
        <taxon>Bacteria</taxon>
        <taxon>Pseudomonadati</taxon>
        <taxon>Bacteroidota</taxon>
        <taxon>Sphingobacteriia</taxon>
        <taxon>Sphingobacteriales</taxon>
        <taxon>Sphingobacteriaceae</taxon>
        <taxon>Pedobacter</taxon>
    </lineage>
</organism>
<evidence type="ECO:0000313" key="3">
    <source>
        <dbReference type="Proteomes" id="UP001595789"/>
    </source>
</evidence>
<keyword evidence="3" id="KW-1185">Reference proteome</keyword>
<protein>
    <submittedName>
        <fullName evidence="2">VOC family protein</fullName>
    </submittedName>
</protein>
<feature type="domain" description="PhnB-like" evidence="1">
    <location>
        <begin position="4"/>
        <end position="133"/>
    </location>
</feature>
<dbReference type="Gene3D" id="3.10.180.10">
    <property type="entry name" value="2,3-Dihydroxybiphenyl 1,2-Dioxygenase, domain 1"/>
    <property type="match status" value="1"/>
</dbReference>
<reference evidence="3" key="1">
    <citation type="journal article" date="2019" name="Int. J. Syst. Evol. Microbiol.">
        <title>The Global Catalogue of Microorganisms (GCM) 10K type strain sequencing project: providing services to taxonomists for standard genome sequencing and annotation.</title>
        <authorList>
            <consortium name="The Broad Institute Genomics Platform"/>
            <consortium name="The Broad Institute Genome Sequencing Center for Infectious Disease"/>
            <person name="Wu L."/>
            <person name="Ma J."/>
        </authorList>
    </citation>
    <scope>NUCLEOTIDE SEQUENCE [LARGE SCALE GENOMIC DNA]</scope>
    <source>
        <strain evidence="3">CCM 8691</strain>
    </source>
</reference>
<evidence type="ECO:0000313" key="2">
    <source>
        <dbReference type="EMBL" id="MFC4210172.1"/>
    </source>
</evidence>
<gene>
    <name evidence="2" type="ORF">ACFOWA_03195</name>
</gene>
<dbReference type="EMBL" id="JBHSBW010000007">
    <property type="protein sequence ID" value="MFC4210172.1"/>
    <property type="molecule type" value="Genomic_DNA"/>
</dbReference>
<proteinExistence type="predicted"/>
<accession>A0ABV8P7S6</accession>
<dbReference type="CDD" id="cd06588">
    <property type="entry name" value="PhnB_like"/>
    <property type="match status" value="1"/>
</dbReference>
<dbReference type="PANTHER" id="PTHR33990">
    <property type="entry name" value="PROTEIN YJDN-RELATED"/>
    <property type="match status" value="1"/>
</dbReference>
<comment type="caution">
    <text evidence="2">The sequence shown here is derived from an EMBL/GenBank/DDBJ whole genome shotgun (WGS) entry which is preliminary data.</text>
</comment>
<dbReference type="InterPro" id="IPR029068">
    <property type="entry name" value="Glyas_Bleomycin-R_OHBP_Dase"/>
</dbReference>
<evidence type="ECO:0000259" key="1">
    <source>
        <dbReference type="Pfam" id="PF06983"/>
    </source>
</evidence>
<sequence>MATIHTYLNFNGNTEAAFNFYKSVFGGDFIIIQRFKDAPGCEGMKTDDLDKIMHVALSVGGSILMGTDITDPMPPATYGTGISLSIDAHSEEEAHKIFNSLAEGGLTTMVLEKTFWGALFGMLTDKFGIHWMVNYDYKEI</sequence>
<dbReference type="PANTHER" id="PTHR33990:SF1">
    <property type="entry name" value="PROTEIN YJDN"/>
    <property type="match status" value="1"/>
</dbReference>
<name>A0ABV8P7S6_9SPHI</name>
<dbReference type="InterPro" id="IPR028973">
    <property type="entry name" value="PhnB-like"/>
</dbReference>
<dbReference type="SUPFAM" id="SSF54593">
    <property type="entry name" value="Glyoxalase/Bleomycin resistance protein/Dihydroxybiphenyl dioxygenase"/>
    <property type="match status" value="1"/>
</dbReference>
<dbReference type="Pfam" id="PF06983">
    <property type="entry name" value="3-dmu-9_3-mt"/>
    <property type="match status" value="1"/>
</dbReference>